<accession>A0A450WRQ0</accession>
<gene>
    <name evidence="1" type="ORF">BECKLFY1418C_GA0070996_10622</name>
</gene>
<proteinExistence type="predicted"/>
<name>A0A450WRQ0_9GAMM</name>
<reference evidence="1" key="1">
    <citation type="submission" date="2019-02" db="EMBL/GenBank/DDBJ databases">
        <authorList>
            <person name="Gruber-Vodicka R. H."/>
            <person name="Seah K. B. B."/>
        </authorList>
    </citation>
    <scope>NUCLEOTIDE SEQUENCE</scope>
    <source>
        <strain evidence="1">BECK_BY7</strain>
    </source>
</reference>
<sequence>MKRASITPENERCYAGDSGARSVKILETRSRYPTRPVIVARTPECIVKERNVKGSRCMVPQSNYNGHIRCLPNPAKLEPKFHHMEDMLALRAKTEAGWVLASALVLSEIFVFPIP</sequence>
<dbReference type="AlphaFoldDB" id="A0A450WRQ0"/>
<dbReference type="EMBL" id="CAADFN010000062">
    <property type="protein sequence ID" value="VFK19709.1"/>
    <property type="molecule type" value="Genomic_DNA"/>
</dbReference>
<evidence type="ECO:0000313" key="1">
    <source>
        <dbReference type="EMBL" id="VFK19709.1"/>
    </source>
</evidence>
<organism evidence="1">
    <name type="scientific">Candidatus Kentrum sp. LFY</name>
    <dbReference type="NCBI Taxonomy" id="2126342"/>
    <lineage>
        <taxon>Bacteria</taxon>
        <taxon>Pseudomonadati</taxon>
        <taxon>Pseudomonadota</taxon>
        <taxon>Gammaproteobacteria</taxon>
        <taxon>Candidatus Kentrum</taxon>
    </lineage>
</organism>
<protein>
    <submittedName>
        <fullName evidence="1">Uncharacterized protein</fullName>
    </submittedName>
</protein>